<evidence type="ECO:0000256" key="7">
    <source>
        <dbReference type="ARBA" id="ARBA00022989"/>
    </source>
</evidence>
<feature type="transmembrane region" description="Helical" evidence="9">
    <location>
        <begin position="88"/>
        <end position="120"/>
    </location>
</feature>
<evidence type="ECO:0000259" key="11">
    <source>
        <dbReference type="PROSITE" id="PS50928"/>
    </source>
</evidence>
<dbReference type="NCBIfam" id="TIGR02138">
    <property type="entry name" value="phosphate_pstC"/>
    <property type="match status" value="1"/>
</dbReference>
<evidence type="ECO:0000256" key="5">
    <source>
        <dbReference type="ARBA" id="ARBA00022592"/>
    </source>
</evidence>
<sequence length="349" mass="36511">MIGAPVHPETSPLDVADDALDDDVPRDLSARPVGSDRVFVGVTRGVGVLVFVIVTAIGLFLGLQSAPTFAHYGFSFLTESRWLPSQDIIGIASVALGTVQVAIIALVLAIPLALGTALFITDWSPEKWRAGLTSAVDLMAAVPGIVFGLWVLLLVQPHATHVTHWISKHFGWIPFLEVHTDVDYPIWNQAPGYPSYAGSAAIAAIAVAAMIFPMATSVMREVFAQAPAGEKEAALALGGTRWAVVRNVVLPFGKSGIIGGSMLALGRALGETISVVLVINQAFELKIRALESGTSTISALIATGYKEASPAQLSALLTAGFLLFVVTLVVNTLAAGVVARARSGAVSEL</sequence>
<dbReference type="InterPro" id="IPR000515">
    <property type="entry name" value="MetI-like"/>
</dbReference>
<dbReference type="Gene3D" id="1.10.3720.10">
    <property type="entry name" value="MetI-like"/>
    <property type="match status" value="1"/>
</dbReference>
<gene>
    <name evidence="12" type="primary">pstC</name>
    <name evidence="12" type="ORF">FE697_010180</name>
</gene>
<dbReference type="Pfam" id="PF00528">
    <property type="entry name" value="BPD_transp_1"/>
    <property type="match status" value="1"/>
</dbReference>
<dbReference type="PANTHER" id="PTHR30425">
    <property type="entry name" value="PHOSPHATE TRANSPORT SYSTEM PERMEASE PROTEIN PST"/>
    <property type="match status" value="1"/>
</dbReference>
<evidence type="ECO:0000256" key="8">
    <source>
        <dbReference type="ARBA" id="ARBA00023136"/>
    </source>
</evidence>
<keyword evidence="8 9" id="KW-0472">Membrane</keyword>
<dbReference type="AlphaFoldDB" id="A0A5Q6S0P5"/>
<keyword evidence="6 9" id="KW-0812">Transmembrane</keyword>
<dbReference type="InterPro" id="IPR011864">
    <property type="entry name" value="Phosphate_PstC"/>
</dbReference>
<evidence type="ECO:0000256" key="6">
    <source>
        <dbReference type="ARBA" id="ARBA00022692"/>
    </source>
</evidence>
<dbReference type="EMBL" id="VDFQ02000002">
    <property type="protein sequence ID" value="KAA1423911.1"/>
    <property type="molecule type" value="Genomic_DNA"/>
</dbReference>
<dbReference type="OrthoDB" id="9785113at2"/>
<feature type="transmembrane region" description="Helical" evidence="9">
    <location>
        <begin position="46"/>
        <end position="68"/>
    </location>
</feature>
<dbReference type="CDD" id="cd06261">
    <property type="entry name" value="TM_PBP2"/>
    <property type="match status" value="1"/>
</dbReference>
<protein>
    <recommendedName>
        <fullName evidence="10">Phosphate transport system permease protein</fullName>
    </recommendedName>
</protein>
<comment type="function">
    <text evidence="10">Part of the binding-protein-dependent transport system for phosphate; probably responsible for the translocation of the substrate across the membrane.</text>
</comment>
<comment type="caution">
    <text evidence="12">The sequence shown here is derived from an EMBL/GenBank/DDBJ whole genome shotgun (WGS) entry which is preliminary data.</text>
</comment>
<dbReference type="GO" id="GO:0005886">
    <property type="term" value="C:plasma membrane"/>
    <property type="evidence" value="ECO:0007669"/>
    <property type="project" value="UniProtKB-SubCell"/>
</dbReference>
<name>A0A5Q6S0P5_9ACTN</name>
<comment type="caution">
    <text evidence="10">Lacks conserved residue(s) required for the propagation of feature annotation.</text>
</comment>
<feature type="transmembrane region" description="Helical" evidence="9">
    <location>
        <begin position="193"/>
        <end position="212"/>
    </location>
</feature>
<comment type="subcellular location">
    <subcellularLocation>
        <location evidence="1 9">Cell membrane</location>
        <topology evidence="1 9">Multi-pass membrane protein</topology>
    </subcellularLocation>
</comment>
<feature type="transmembrane region" description="Helical" evidence="9">
    <location>
        <begin position="315"/>
        <end position="339"/>
    </location>
</feature>
<evidence type="ECO:0000256" key="10">
    <source>
        <dbReference type="RuleBase" id="RU363054"/>
    </source>
</evidence>
<evidence type="ECO:0000256" key="2">
    <source>
        <dbReference type="ARBA" id="ARBA00007069"/>
    </source>
</evidence>
<keyword evidence="5 10" id="KW-0592">Phosphate transport</keyword>
<dbReference type="InterPro" id="IPR035906">
    <property type="entry name" value="MetI-like_sf"/>
</dbReference>
<evidence type="ECO:0000256" key="3">
    <source>
        <dbReference type="ARBA" id="ARBA00022448"/>
    </source>
</evidence>
<evidence type="ECO:0000256" key="4">
    <source>
        <dbReference type="ARBA" id="ARBA00022475"/>
    </source>
</evidence>
<dbReference type="GO" id="GO:0005315">
    <property type="term" value="F:phosphate transmembrane transporter activity"/>
    <property type="evidence" value="ECO:0007669"/>
    <property type="project" value="InterPro"/>
</dbReference>
<evidence type="ECO:0000313" key="12">
    <source>
        <dbReference type="EMBL" id="KAA1423911.1"/>
    </source>
</evidence>
<evidence type="ECO:0000313" key="13">
    <source>
        <dbReference type="Proteomes" id="UP000307768"/>
    </source>
</evidence>
<dbReference type="SUPFAM" id="SSF161098">
    <property type="entry name" value="MetI-like"/>
    <property type="match status" value="1"/>
</dbReference>
<keyword evidence="3 9" id="KW-0813">Transport</keyword>
<dbReference type="PROSITE" id="PS50928">
    <property type="entry name" value="ABC_TM1"/>
    <property type="match status" value="1"/>
</dbReference>
<organism evidence="12 13">
    <name type="scientific">Mumia zhuanghuii</name>
    <dbReference type="NCBI Taxonomy" id="2585211"/>
    <lineage>
        <taxon>Bacteria</taxon>
        <taxon>Bacillati</taxon>
        <taxon>Actinomycetota</taxon>
        <taxon>Actinomycetes</taxon>
        <taxon>Propionibacteriales</taxon>
        <taxon>Nocardioidaceae</taxon>
        <taxon>Mumia</taxon>
    </lineage>
</organism>
<keyword evidence="7 9" id="KW-1133">Transmembrane helix</keyword>
<accession>A0A5Q6S0P5</accession>
<evidence type="ECO:0000256" key="9">
    <source>
        <dbReference type="RuleBase" id="RU363032"/>
    </source>
</evidence>
<evidence type="ECO:0000256" key="1">
    <source>
        <dbReference type="ARBA" id="ARBA00004651"/>
    </source>
</evidence>
<dbReference type="GO" id="GO:0006817">
    <property type="term" value="P:phosphate ion transport"/>
    <property type="evidence" value="ECO:0007669"/>
    <property type="project" value="UniProtKB-KW"/>
</dbReference>
<keyword evidence="4 10" id="KW-1003">Cell membrane</keyword>
<feature type="domain" description="ABC transmembrane type-1" evidence="11">
    <location>
        <begin position="95"/>
        <end position="334"/>
    </location>
</feature>
<feature type="transmembrane region" description="Helical" evidence="9">
    <location>
        <begin position="132"/>
        <end position="155"/>
    </location>
</feature>
<comment type="similarity">
    <text evidence="2 10">Belongs to the binding-protein-dependent transport system permease family. CysTW subfamily.</text>
</comment>
<reference evidence="12 13" key="1">
    <citation type="submission" date="2019-09" db="EMBL/GenBank/DDBJ databases">
        <title>Mumia zhuanghuii sp. nov. isolated from the intestinal contents of plateau pika (Ochotona curzoniae) in the Qinghai-Tibet plateau of China.</title>
        <authorList>
            <person name="Tian Z."/>
        </authorList>
    </citation>
    <scope>NUCLEOTIDE SEQUENCE [LARGE SCALE GENOMIC DNA]</scope>
    <source>
        <strain evidence="13">350</strain>
    </source>
</reference>
<dbReference type="PANTHER" id="PTHR30425:SF1">
    <property type="entry name" value="PHOSPHATE TRANSPORT SYSTEM PERMEASE PROTEIN PSTC"/>
    <property type="match status" value="1"/>
</dbReference>
<dbReference type="Proteomes" id="UP000307768">
    <property type="component" value="Unassembled WGS sequence"/>
</dbReference>
<proteinExistence type="inferred from homology"/>
<dbReference type="InterPro" id="IPR051124">
    <property type="entry name" value="Phosphate_Transport_Permease"/>
</dbReference>